<organism evidence="1 2">
    <name type="scientific">Vitis vinifera</name>
    <name type="common">Grape</name>
    <dbReference type="NCBI Taxonomy" id="29760"/>
    <lineage>
        <taxon>Eukaryota</taxon>
        <taxon>Viridiplantae</taxon>
        <taxon>Streptophyta</taxon>
        <taxon>Embryophyta</taxon>
        <taxon>Tracheophyta</taxon>
        <taxon>Spermatophyta</taxon>
        <taxon>Magnoliopsida</taxon>
        <taxon>eudicotyledons</taxon>
        <taxon>Gunneridae</taxon>
        <taxon>Pentapetalae</taxon>
        <taxon>rosids</taxon>
        <taxon>Vitales</taxon>
        <taxon>Vitaceae</taxon>
        <taxon>Viteae</taxon>
        <taxon>Vitis</taxon>
    </lineage>
</organism>
<dbReference type="Proteomes" id="UP000009183">
    <property type="component" value="Unassembled WGS sequence, unordered"/>
</dbReference>
<keyword evidence="2" id="KW-1185">Reference proteome</keyword>
<proteinExistence type="predicted"/>
<protein>
    <submittedName>
        <fullName evidence="1">Uncharacterized protein</fullName>
    </submittedName>
</protein>
<accession>F6H8G2</accession>
<dbReference type="HOGENOM" id="CLU_3439015_0_0_1"/>
<reference evidence="2" key="1">
    <citation type="journal article" date="2007" name="Nature">
        <title>The grapevine genome sequence suggests ancestral hexaploidization in major angiosperm phyla.</title>
        <authorList>
            <consortium name="The French-Italian Public Consortium for Grapevine Genome Characterization."/>
            <person name="Jaillon O."/>
            <person name="Aury J.-M."/>
            <person name="Noel B."/>
            <person name="Policriti A."/>
            <person name="Clepet C."/>
            <person name="Casagrande A."/>
            <person name="Choisne N."/>
            <person name="Aubourg S."/>
            <person name="Vitulo N."/>
            <person name="Jubin C."/>
            <person name="Vezzi A."/>
            <person name="Legeai F."/>
            <person name="Hugueney P."/>
            <person name="Dasilva C."/>
            <person name="Horner D."/>
            <person name="Mica E."/>
            <person name="Jublot D."/>
            <person name="Poulain J."/>
            <person name="Bruyere C."/>
            <person name="Billault A."/>
            <person name="Segurens B."/>
            <person name="Gouyvenoux M."/>
            <person name="Ugarte E."/>
            <person name="Cattonaro F."/>
            <person name="Anthouard V."/>
            <person name="Vico V."/>
            <person name="Del Fabbro C."/>
            <person name="Alaux M."/>
            <person name="Di Gaspero G."/>
            <person name="Dumas V."/>
            <person name="Felice N."/>
            <person name="Paillard S."/>
            <person name="Juman I."/>
            <person name="Moroldo M."/>
            <person name="Scalabrin S."/>
            <person name="Canaguier A."/>
            <person name="Le Clainche I."/>
            <person name="Malacrida G."/>
            <person name="Durand E."/>
            <person name="Pesole G."/>
            <person name="Laucou V."/>
            <person name="Chatelet P."/>
            <person name="Merdinoglu D."/>
            <person name="Delledonne M."/>
            <person name="Pezzotti M."/>
            <person name="Lecharny A."/>
            <person name="Scarpelli C."/>
            <person name="Artiguenave F."/>
            <person name="Pe M.E."/>
            <person name="Valle G."/>
            <person name="Morgante M."/>
            <person name="Caboche M."/>
            <person name="Adam-Blondon A.-F."/>
            <person name="Weissenbach J."/>
            <person name="Quetier F."/>
            <person name="Wincker P."/>
        </authorList>
    </citation>
    <scope>NUCLEOTIDE SEQUENCE [LARGE SCALE GENOMIC DNA]</scope>
    <source>
        <strain evidence="2">cv. Pinot noir / PN40024</strain>
    </source>
</reference>
<evidence type="ECO:0000313" key="2">
    <source>
        <dbReference type="Proteomes" id="UP000009183"/>
    </source>
</evidence>
<name>F6H8G2_VITVI</name>
<dbReference type="InParanoid" id="F6H8G2"/>
<dbReference type="EMBL" id="FN595472">
    <property type="protein sequence ID" value="CCB48505.1"/>
    <property type="molecule type" value="Genomic_DNA"/>
</dbReference>
<gene>
    <name evidence="1" type="ORF">VIT_00s2608g00020</name>
</gene>
<sequence>MLDVGEFLN</sequence>
<evidence type="ECO:0000313" key="1">
    <source>
        <dbReference type="EMBL" id="CCB48505.1"/>
    </source>
</evidence>